<proteinExistence type="predicted"/>
<feature type="region of interest" description="Disordered" evidence="1">
    <location>
        <begin position="23"/>
        <end position="53"/>
    </location>
</feature>
<evidence type="ECO:0008006" key="4">
    <source>
        <dbReference type="Google" id="ProtNLM"/>
    </source>
</evidence>
<dbReference type="EMBL" id="BMNR01000001">
    <property type="protein sequence ID" value="GGK10714.1"/>
    <property type="molecule type" value="Genomic_DNA"/>
</dbReference>
<feature type="compositionally biased region" description="Polar residues" evidence="1">
    <location>
        <begin position="35"/>
        <end position="53"/>
    </location>
</feature>
<dbReference type="Proteomes" id="UP000612329">
    <property type="component" value="Unassembled WGS sequence"/>
</dbReference>
<accession>A0A8J3BHP8</accession>
<keyword evidence="3" id="KW-1185">Reference proteome</keyword>
<gene>
    <name evidence="2" type="ORF">GCM10007962_01070</name>
</gene>
<dbReference type="PROSITE" id="PS51257">
    <property type="entry name" value="PROKAR_LIPOPROTEIN"/>
    <property type="match status" value="1"/>
</dbReference>
<evidence type="ECO:0000256" key="1">
    <source>
        <dbReference type="SAM" id="MobiDB-lite"/>
    </source>
</evidence>
<protein>
    <recommendedName>
        <fullName evidence="4">Lipoprotein</fullName>
    </recommendedName>
</protein>
<evidence type="ECO:0000313" key="2">
    <source>
        <dbReference type="EMBL" id="GGK10714.1"/>
    </source>
</evidence>
<reference evidence="2" key="2">
    <citation type="submission" date="2020-09" db="EMBL/GenBank/DDBJ databases">
        <authorList>
            <person name="Sun Q."/>
            <person name="Ohkuma M."/>
        </authorList>
    </citation>
    <scope>NUCLEOTIDE SEQUENCE</scope>
    <source>
        <strain evidence="2">JCM 12862</strain>
    </source>
</reference>
<evidence type="ECO:0000313" key="3">
    <source>
        <dbReference type="Proteomes" id="UP000612329"/>
    </source>
</evidence>
<reference evidence="2" key="1">
    <citation type="journal article" date="2014" name="Int. J. Syst. Evol. Microbiol.">
        <title>Complete genome sequence of Corynebacterium casei LMG S-19264T (=DSM 44701T), isolated from a smear-ripened cheese.</title>
        <authorList>
            <consortium name="US DOE Joint Genome Institute (JGI-PGF)"/>
            <person name="Walter F."/>
            <person name="Albersmeier A."/>
            <person name="Kalinowski J."/>
            <person name="Ruckert C."/>
        </authorList>
    </citation>
    <scope>NUCLEOTIDE SEQUENCE</scope>
    <source>
        <strain evidence="2">JCM 12862</strain>
    </source>
</reference>
<name>A0A8J3BHP8_9FLAO</name>
<sequence length="210" mass="23595">MKKLLVLLVFAQFAFSCKDTSKSNEKASEEPAGSVNETSQEPTSKNTPETDSANAHYMPFTVNDALVKNIADFLKNDYLKSDYDILMDNDKKFQLAEIDLNSDGKNEVFVNFFSSYFCGTGGCTLLLLSNDLKPITKFTVTRTPLYIQKEVENGWNTILVRFGDKFVKLVNNGKTYPNNPSVVKPVDYAPSGHDLLLFDDNYSPSKTYTF</sequence>
<dbReference type="AlphaFoldDB" id="A0A8J3BHP8"/>
<dbReference type="RefSeq" id="WP_188649317.1">
    <property type="nucleotide sequence ID" value="NZ_BMNR01000001.1"/>
</dbReference>
<comment type="caution">
    <text evidence="2">The sequence shown here is derived from an EMBL/GenBank/DDBJ whole genome shotgun (WGS) entry which is preliminary data.</text>
</comment>
<organism evidence="2 3">
    <name type="scientific">Yeosuana aromativorans</name>
    <dbReference type="NCBI Taxonomy" id="288019"/>
    <lineage>
        <taxon>Bacteria</taxon>
        <taxon>Pseudomonadati</taxon>
        <taxon>Bacteroidota</taxon>
        <taxon>Flavobacteriia</taxon>
        <taxon>Flavobacteriales</taxon>
        <taxon>Flavobacteriaceae</taxon>
        <taxon>Yeosuana</taxon>
    </lineage>
</organism>